<dbReference type="PANTHER" id="PTHR43437:SF3">
    <property type="entry name" value="HYDROXYACYL-THIOESTER DEHYDRATASE TYPE 2, MITOCHONDRIAL"/>
    <property type="match status" value="1"/>
</dbReference>
<dbReference type="AlphaFoldDB" id="A0A2A6RNC4"/>
<evidence type="ECO:0000313" key="4">
    <source>
        <dbReference type="Proteomes" id="UP000220527"/>
    </source>
</evidence>
<protein>
    <submittedName>
        <fullName evidence="3">Enoyl-CoA hydratase</fullName>
    </submittedName>
</protein>
<dbReference type="GO" id="GO:0006633">
    <property type="term" value="P:fatty acid biosynthetic process"/>
    <property type="evidence" value="ECO:0007669"/>
    <property type="project" value="InterPro"/>
</dbReference>
<dbReference type="PANTHER" id="PTHR43437">
    <property type="entry name" value="HYDROXYACYL-THIOESTER DEHYDRATASE TYPE 2, MITOCHONDRIAL-RELATED"/>
    <property type="match status" value="1"/>
</dbReference>
<dbReference type="InterPro" id="IPR003965">
    <property type="entry name" value="Fatty_acid_synthase"/>
</dbReference>
<dbReference type="Gene3D" id="3.10.129.10">
    <property type="entry name" value="Hotdog Thioesterase"/>
    <property type="match status" value="1"/>
</dbReference>
<dbReference type="Proteomes" id="UP000220527">
    <property type="component" value="Unassembled WGS sequence"/>
</dbReference>
<dbReference type="GO" id="GO:0005835">
    <property type="term" value="C:fatty acid synthase complex"/>
    <property type="evidence" value="ECO:0007669"/>
    <property type="project" value="InterPro"/>
</dbReference>
<evidence type="ECO:0000259" key="2">
    <source>
        <dbReference type="Pfam" id="PF01575"/>
    </source>
</evidence>
<dbReference type="InterPro" id="IPR029069">
    <property type="entry name" value="HotDog_dom_sf"/>
</dbReference>
<evidence type="ECO:0000256" key="1">
    <source>
        <dbReference type="ARBA" id="ARBA00023239"/>
    </source>
</evidence>
<dbReference type="InterPro" id="IPR002539">
    <property type="entry name" value="MaoC-like_dom"/>
</dbReference>
<dbReference type="CDD" id="cd03449">
    <property type="entry name" value="R_hydratase"/>
    <property type="match status" value="1"/>
</dbReference>
<comment type="caution">
    <text evidence="3">The sequence shown here is derived from an EMBL/GenBank/DDBJ whole genome shotgun (WGS) entry which is preliminary data.</text>
</comment>
<dbReference type="GO" id="GO:0004312">
    <property type="term" value="F:fatty acid synthase activity"/>
    <property type="evidence" value="ECO:0007669"/>
    <property type="project" value="InterPro"/>
</dbReference>
<dbReference type="SUPFAM" id="SSF54637">
    <property type="entry name" value="Thioesterase/thiol ester dehydrase-isomerase"/>
    <property type="match status" value="1"/>
</dbReference>
<evidence type="ECO:0000313" key="3">
    <source>
        <dbReference type="EMBL" id="PDW04425.1"/>
    </source>
</evidence>
<reference evidence="4" key="1">
    <citation type="submission" date="2017-08" db="EMBL/GenBank/DDBJ databases">
        <authorList>
            <person name="Grouzdev D.S."/>
            <person name="Gaisin V.A."/>
            <person name="Rysina M.S."/>
            <person name="Gorlenko V.M."/>
        </authorList>
    </citation>
    <scope>NUCLEOTIDE SEQUENCE [LARGE SCALE GENOMIC DNA]</scope>
    <source>
        <strain evidence="4">Kir15-3F</strain>
    </source>
</reference>
<dbReference type="EMBL" id="NQWI01000009">
    <property type="protein sequence ID" value="PDW04425.1"/>
    <property type="molecule type" value="Genomic_DNA"/>
</dbReference>
<accession>A0A2A6RNC4</accession>
<dbReference type="OrthoDB" id="9801625at2"/>
<dbReference type="PRINTS" id="PR01483">
    <property type="entry name" value="FASYNTHASE"/>
</dbReference>
<feature type="domain" description="MaoC-like" evidence="2">
    <location>
        <begin position="15"/>
        <end position="116"/>
    </location>
</feature>
<keyword evidence="1" id="KW-0456">Lyase</keyword>
<name>A0A2A6RNC4_9CHLR</name>
<sequence>MHSMINKLTIGQSASMRKTITEADVVLYAAISGDQNPVHIDELAAQESRFGRRIAHGMLAAGLISAVLGMRLPGPGTVYLKQTLSFRKPIYINDTVTTTVEVIHMREDKPIVTLATQVVNQDGEVVVEGESLVFCGE</sequence>
<dbReference type="Pfam" id="PF01575">
    <property type="entry name" value="MaoC_dehydratas"/>
    <property type="match status" value="1"/>
</dbReference>
<organism evidence="3 4">
    <name type="scientific">Candidatus Viridilinea mediisalina</name>
    <dbReference type="NCBI Taxonomy" id="2024553"/>
    <lineage>
        <taxon>Bacteria</taxon>
        <taxon>Bacillati</taxon>
        <taxon>Chloroflexota</taxon>
        <taxon>Chloroflexia</taxon>
        <taxon>Chloroflexales</taxon>
        <taxon>Chloroflexineae</taxon>
        <taxon>Oscillochloridaceae</taxon>
        <taxon>Candidatus Viridilinea</taxon>
    </lineage>
</organism>
<keyword evidence="4" id="KW-1185">Reference proteome</keyword>
<dbReference type="FunFam" id="3.10.129.10:FF:000042">
    <property type="entry name" value="MaoC domain protein dehydratase"/>
    <property type="match status" value="1"/>
</dbReference>
<gene>
    <name evidence="3" type="ORF">CJ255_03300</name>
</gene>
<proteinExistence type="predicted"/>
<dbReference type="InterPro" id="IPR050965">
    <property type="entry name" value="UPF0336/Enoyl-CoA_hydratase"/>
</dbReference>
<dbReference type="GO" id="GO:0019171">
    <property type="term" value="F:(3R)-hydroxyacyl-[acyl-carrier-protein] dehydratase activity"/>
    <property type="evidence" value="ECO:0007669"/>
    <property type="project" value="TreeGrafter"/>
</dbReference>